<reference evidence="1" key="1">
    <citation type="submission" date="2020-03" db="EMBL/GenBank/DDBJ databases">
        <title>The deep terrestrial virosphere.</title>
        <authorList>
            <person name="Holmfeldt K."/>
            <person name="Nilsson E."/>
            <person name="Simone D."/>
            <person name="Lopez-Fernandez M."/>
            <person name="Wu X."/>
            <person name="de Brujin I."/>
            <person name="Lundin D."/>
            <person name="Andersson A."/>
            <person name="Bertilsson S."/>
            <person name="Dopson M."/>
        </authorList>
    </citation>
    <scope>NUCLEOTIDE SEQUENCE</scope>
    <source>
        <strain evidence="1">MM415B01067</strain>
    </source>
</reference>
<accession>A0A6M3IVS5</accession>
<name>A0A6M3IVS5_9ZZZZ</name>
<proteinExistence type="predicted"/>
<sequence>MSEKKYLDCRIEWDICNFSTEDIAKFLNEESDIKFTVTPLPELASEEEITKKIWEWNQEVGVSRDLTPELCLKIARHLLGKVALPSPEPEKWCECRINPKEDFSVGVHPGHCKYCGLPIKETPKPPEKKELPEKLSEEESYIKHEKEVVAHLAKSEPEKCILHPEGGCDCDKPPEKKELPEKLSFISGLTEFQDTINALIDIIREMREAK</sequence>
<gene>
    <name evidence="1" type="ORF">MM415B01067_0023</name>
</gene>
<evidence type="ECO:0000313" key="1">
    <source>
        <dbReference type="EMBL" id="QJA60722.1"/>
    </source>
</evidence>
<protein>
    <submittedName>
        <fullName evidence="1">Uncharacterized protein</fullName>
    </submittedName>
</protein>
<organism evidence="1">
    <name type="scientific">viral metagenome</name>
    <dbReference type="NCBI Taxonomy" id="1070528"/>
    <lineage>
        <taxon>unclassified sequences</taxon>
        <taxon>metagenomes</taxon>
        <taxon>organismal metagenomes</taxon>
    </lineage>
</organism>
<dbReference type="EMBL" id="MT141418">
    <property type="protein sequence ID" value="QJA60722.1"/>
    <property type="molecule type" value="Genomic_DNA"/>
</dbReference>
<dbReference type="AlphaFoldDB" id="A0A6M3IVS5"/>